<keyword evidence="2" id="KW-0328">Glycosyltransferase</keyword>
<dbReference type="GO" id="GO:0016757">
    <property type="term" value="F:glycosyltransferase activity"/>
    <property type="evidence" value="ECO:0007669"/>
    <property type="project" value="UniProtKB-KW"/>
</dbReference>
<dbReference type="InterPro" id="IPR000836">
    <property type="entry name" value="PRTase_dom"/>
</dbReference>
<name>A0AAE3UK58_9BACT</name>
<dbReference type="CDD" id="cd06223">
    <property type="entry name" value="PRTases_typeI"/>
    <property type="match status" value="1"/>
</dbReference>
<sequence length="107" mass="11520">MSDVAGKTVIVVDDGAATGNTLLETVQLLMKEKPGRIVIALPISSRSAMEQLAIQAAEVVCLLTPREFRGVGAFYASFEQITDQQVLEYLHRLDSEKALGSKLKAAS</sequence>
<dbReference type="RefSeq" id="WP_314519391.1">
    <property type="nucleotide sequence ID" value="NZ_JASJOU010000022.1"/>
</dbReference>
<comment type="caution">
    <text evidence="2">The sequence shown here is derived from an EMBL/GenBank/DDBJ whole genome shotgun (WGS) entry which is preliminary data.</text>
</comment>
<accession>A0AAE3UK58</accession>
<evidence type="ECO:0000259" key="1">
    <source>
        <dbReference type="Pfam" id="PF00156"/>
    </source>
</evidence>
<proteinExistence type="predicted"/>
<dbReference type="InterPro" id="IPR029057">
    <property type="entry name" value="PRTase-like"/>
</dbReference>
<dbReference type="EMBL" id="JASJOU010000022">
    <property type="protein sequence ID" value="MDJ1506448.1"/>
    <property type="molecule type" value="Genomic_DNA"/>
</dbReference>
<dbReference type="Gene3D" id="3.40.50.2020">
    <property type="match status" value="1"/>
</dbReference>
<feature type="domain" description="Phosphoribosyltransferase" evidence="1">
    <location>
        <begin position="2"/>
        <end position="50"/>
    </location>
</feature>
<dbReference type="Proteomes" id="UP001232063">
    <property type="component" value="Unassembled WGS sequence"/>
</dbReference>
<dbReference type="Pfam" id="PF00156">
    <property type="entry name" value="Pribosyltran"/>
    <property type="match status" value="1"/>
</dbReference>
<evidence type="ECO:0000313" key="3">
    <source>
        <dbReference type="Proteomes" id="UP001232063"/>
    </source>
</evidence>
<organism evidence="2 3">
    <name type="scientific">Xanthocytophaga agilis</name>
    <dbReference type="NCBI Taxonomy" id="3048010"/>
    <lineage>
        <taxon>Bacteria</taxon>
        <taxon>Pseudomonadati</taxon>
        <taxon>Bacteroidota</taxon>
        <taxon>Cytophagia</taxon>
        <taxon>Cytophagales</taxon>
        <taxon>Rhodocytophagaceae</taxon>
        <taxon>Xanthocytophaga</taxon>
    </lineage>
</organism>
<gene>
    <name evidence="2" type="ORF">QNI22_37710</name>
</gene>
<reference evidence="2" key="1">
    <citation type="submission" date="2023-05" db="EMBL/GenBank/DDBJ databases">
        <authorList>
            <person name="Zhang X."/>
        </authorList>
    </citation>
    <scope>NUCLEOTIDE SEQUENCE</scope>
    <source>
        <strain evidence="2">BD1B2-1</strain>
    </source>
</reference>
<keyword evidence="3" id="KW-1185">Reference proteome</keyword>
<keyword evidence="2" id="KW-0808">Transferase</keyword>
<evidence type="ECO:0000313" key="2">
    <source>
        <dbReference type="EMBL" id="MDJ1506448.1"/>
    </source>
</evidence>
<dbReference type="SUPFAM" id="SSF53271">
    <property type="entry name" value="PRTase-like"/>
    <property type="match status" value="1"/>
</dbReference>
<dbReference type="AlphaFoldDB" id="A0AAE3UK58"/>
<protein>
    <submittedName>
        <fullName evidence="2">Phosphoribosyltransferase family protein</fullName>
    </submittedName>
</protein>